<dbReference type="InterPro" id="IPR001611">
    <property type="entry name" value="Leu-rich_rpt"/>
</dbReference>
<dbReference type="InterPro" id="IPR036047">
    <property type="entry name" value="F-box-like_dom_sf"/>
</dbReference>
<dbReference type="SMART" id="SM00367">
    <property type="entry name" value="LRR_CC"/>
    <property type="match status" value="7"/>
</dbReference>
<dbReference type="SMART" id="SM00256">
    <property type="entry name" value="FBOX"/>
    <property type="match status" value="1"/>
</dbReference>
<protein>
    <recommendedName>
        <fullName evidence="2">F-box domain-containing protein</fullName>
    </recommendedName>
</protein>
<dbReference type="InterPro" id="IPR032675">
    <property type="entry name" value="LRR_dom_sf"/>
</dbReference>
<proteinExistence type="predicted"/>
<dbReference type="InterPro" id="IPR041101">
    <property type="entry name" value="Transp_inhibit"/>
</dbReference>
<dbReference type="SUPFAM" id="SSF52047">
    <property type="entry name" value="RNI-like"/>
    <property type="match status" value="1"/>
</dbReference>
<dbReference type="EMBL" id="CM026432">
    <property type="protein sequence ID" value="KAG0556113.1"/>
    <property type="molecule type" value="Genomic_DNA"/>
</dbReference>
<dbReference type="InterPro" id="IPR041567">
    <property type="entry name" value="COI1_F-box"/>
</dbReference>
<dbReference type="Gene3D" id="3.80.10.10">
    <property type="entry name" value="Ribonuclease Inhibitor"/>
    <property type="match status" value="1"/>
</dbReference>
<dbReference type="Proteomes" id="UP000822688">
    <property type="component" value="Chromosome 11"/>
</dbReference>
<organism evidence="3 4">
    <name type="scientific">Ceratodon purpureus</name>
    <name type="common">Fire moss</name>
    <name type="synonym">Dicranum purpureum</name>
    <dbReference type="NCBI Taxonomy" id="3225"/>
    <lineage>
        <taxon>Eukaryota</taxon>
        <taxon>Viridiplantae</taxon>
        <taxon>Streptophyta</taxon>
        <taxon>Embryophyta</taxon>
        <taxon>Bryophyta</taxon>
        <taxon>Bryophytina</taxon>
        <taxon>Bryopsida</taxon>
        <taxon>Dicranidae</taxon>
        <taxon>Pseudoditrichales</taxon>
        <taxon>Ditrichaceae</taxon>
        <taxon>Ceratodon</taxon>
    </lineage>
</organism>
<keyword evidence="4" id="KW-1185">Reference proteome</keyword>
<keyword evidence="1" id="KW-0927">Auxin signaling pathway</keyword>
<dbReference type="InterPro" id="IPR006553">
    <property type="entry name" value="Leu-rich_rpt_Cys-con_subtyp"/>
</dbReference>
<dbReference type="InterPro" id="IPR001810">
    <property type="entry name" value="F-box_dom"/>
</dbReference>
<accession>A0A8T0GA95</accession>
<dbReference type="PANTHER" id="PTHR16134">
    <property type="entry name" value="F-BOX/TPR REPEAT PROTEIN POF3"/>
    <property type="match status" value="1"/>
</dbReference>
<feature type="domain" description="F-box" evidence="2">
    <location>
        <begin position="23"/>
        <end position="64"/>
    </location>
</feature>
<dbReference type="Pfam" id="PF18791">
    <property type="entry name" value="Transp_inhibit"/>
    <property type="match status" value="1"/>
</dbReference>
<dbReference type="CDD" id="cd22159">
    <property type="entry name" value="F-box_AtTIR1-like"/>
    <property type="match status" value="1"/>
</dbReference>
<dbReference type="Pfam" id="PF18511">
    <property type="entry name" value="F-box_5"/>
    <property type="match status" value="1"/>
</dbReference>
<sequence length="625" mass="69272">MGVGNRARGAWVKEEYHSSLLQFPDEILQNIIDSLPNPVDRNAVSLVCKRFNAIEGSSREAVLISNCYAIPPSKLVSRFPNARSITIKGKPRIVDFSLIPHADVWGAYATPWVEVLTQFFRPLRHLRLKRMTITDYDIELLMRGCGESLQRLELEKCSGFSTRGLEMIARTCRNLKELNLSEADIRNEGAPYWLTTLADTAKSLQVLDLSLTEVEDVQQHVLEELARRCHTLRLCEALKIDHVLPIVKAADTTVRRFGIGLYSQNVENPDDIAEAFRNCKGLQGISALWDLDEGSVMMVMPVAARLTTLDLTYALLGQPELMDLLGACVNLEDLQCTDIIGDRGLREVGAHCTKLKRLVVQQDEAGFVTQHGLIAVAKGCFLLEKIIIYAADMTNEALVTLANNCPGLSDIRICLVQKYHDSHPVIELEGNSTLNLGVKTLLMKCPKARRLALCFSRFGLSNVVITDEGMGYIGQYGVNLHIITLTNCGGSDAGLAFIAVGCVKLRKLELRHCPFGDASMAALALGCPSLKQLWVQACQVELQGVRLLAQRRGLIVEVVKESSNNGVITPWQLIAYASVAPPRKDLPDNIDHVHDTYCTPLYSEQYLCPSTVAEEMELLEAVQYD</sequence>
<evidence type="ECO:0000259" key="2">
    <source>
        <dbReference type="SMART" id="SM00256"/>
    </source>
</evidence>
<dbReference type="SUPFAM" id="SSF81383">
    <property type="entry name" value="F-box domain"/>
    <property type="match status" value="1"/>
</dbReference>
<dbReference type="PANTHER" id="PTHR16134:SF148">
    <property type="entry name" value="S-PHASE KINASE-ASSOCIATED PROTEIN 2, ISOFORM A"/>
    <property type="match status" value="1"/>
</dbReference>
<dbReference type="FunFam" id="1.20.1280.50:FF:000023">
    <property type="entry name" value="F-box/LRR-repeat protein 4"/>
    <property type="match status" value="1"/>
</dbReference>
<dbReference type="Pfam" id="PF13516">
    <property type="entry name" value="LRR_6"/>
    <property type="match status" value="2"/>
</dbReference>
<name>A0A8T0GA95_CERPU</name>
<gene>
    <name evidence="3" type="ORF">KC19_11G027200</name>
</gene>
<dbReference type="AlphaFoldDB" id="A0A8T0GA95"/>
<evidence type="ECO:0000313" key="4">
    <source>
        <dbReference type="Proteomes" id="UP000822688"/>
    </source>
</evidence>
<reference evidence="3 4" key="1">
    <citation type="submission" date="2020-06" db="EMBL/GenBank/DDBJ databases">
        <title>WGS assembly of Ceratodon purpureus strain R40.</title>
        <authorList>
            <person name="Carey S.B."/>
            <person name="Jenkins J."/>
            <person name="Shu S."/>
            <person name="Lovell J.T."/>
            <person name="Sreedasyam A."/>
            <person name="Maumus F."/>
            <person name="Tiley G.P."/>
            <person name="Fernandez-Pozo N."/>
            <person name="Barry K."/>
            <person name="Chen C."/>
            <person name="Wang M."/>
            <person name="Lipzen A."/>
            <person name="Daum C."/>
            <person name="Saski C.A."/>
            <person name="Payton A.C."/>
            <person name="Mcbreen J.C."/>
            <person name="Conrad R.E."/>
            <person name="Kollar L.M."/>
            <person name="Olsson S."/>
            <person name="Huttunen S."/>
            <person name="Landis J.B."/>
            <person name="Wickett N.J."/>
            <person name="Johnson M.G."/>
            <person name="Rensing S.A."/>
            <person name="Grimwood J."/>
            <person name="Schmutz J."/>
            <person name="Mcdaniel S.F."/>
        </authorList>
    </citation>
    <scope>NUCLEOTIDE SEQUENCE [LARGE SCALE GENOMIC DNA]</scope>
    <source>
        <strain evidence="3 4">R40</strain>
    </source>
</reference>
<evidence type="ECO:0000256" key="1">
    <source>
        <dbReference type="ARBA" id="ARBA00023294"/>
    </source>
</evidence>
<dbReference type="FunFam" id="3.80.10.10:FF:000124">
    <property type="entry name" value="Coronatine-insensitive protein 1"/>
    <property type="match status" value="1"/>
</dbReference>
<comment type="caution">
    <text evidence="3">The sequence shown here is derived from an EMBL/GenBank/DDBJ whole genome shotgun (WGS) entry which is preliminary data.</text>
</comment>
<dbReference type="Gene3D" id="1.20.1280.50">
    <property type="match status" value="1"/>
</dbReference>
<evidence type="ECO:0000313" key="3">
    <source>
        <dbReference type="EMBL" id="KAG0556113.1"/>
    </source>
</evidence>
<dbReference type="GO" id="GO:0009734">
    <property type="term" value="P:auxin-activated signaling pathway"/>
    <property type="evidence" value="ECO:0007669"/>
    <property type="project" value="UniProtKB-KW"/>
</dbReference>